<dbReference type="InterPro" id="IPR026045">
    <property type="entry name" value="Ferric-bd"/>
</dbReference>
<feature type="binding site" evidence="3">
    <location>
        <position position="222"/>
    </location>
    <ligand>
        <name>Fe cation</name>
        <dbReference type="ChEBI" id="CHEBI:24875"/>
    </ligand>
</feature>
<evidence type="ECO:0000256" key="1">
    <source>
        <dbReference type="ARBA" id="ARBA00008520"/>
    </source>
</evidence>
<accession>A0A081NLJ2</accession>
<sequence length="338" mass="37696">MKQFNACFTSLILSALLLPPPCMAHHDLVIYSTRNIELVTPLTEKYHQTYGVKIKLVEVEEARLLESFNSPDQLRKADLFLAKSIHSLFKAQSAGLLKTVHSATLSANIPEHLRSRENSWFGISLRARAIVYGTRQVMKSELFSYAALAGPNWTDRLCIASGQTPYNQLLIASLIHRYGEKDAEQIIEGWVKNLALPPMKNDSEAIKAIEQGICDAAIVNHYYFSRARLAKPDLKLDIFWPNQRGQGVHIGISAIAMTTSTHAEKEAIAFMEWMSGEEAQALLTELNNEFPVNPRVPPSDNLSMLGGFKQDSLSLDDLVGLMDKAQAIIRKTGFLSDQ</sequence>
<name>A0A081NLJ2_9GAMM</name>
<evidence type="ECO:0008006" key="7">
    <source>
        <dbReference type="Google" id="ProtNLM"/>
    </source>
</evidence>
<evidence type="ECO:0000256" key="3">
    <source>
        <dbReference type="PIRSR" id="PIRSR002825-1"/>
    </source>
</evidence>
<keyword evidence="3" id="KW-0408">Iron</keyword>
<evidence type="ECO:0000313" key="5">
    <source>
        <dbReference type="EMBL" id="KEQ19315.1"/>
    </source>
</evidence>
<dbReference type="GO" id="GO:0030288">
    <property type="term" value="C:outer membrane-bounded periplasmic space"/>
    <property type="evidence" value="ECO:0007669"/>
    <property type="project" value="TreeGrafter"/>
</dbReference>
<dbReference type="PANTHER" id="PTHR30006:SF15">
    <property type="entry name" value="IRON-UTILIZATION PERIPLASMIC PROTEIN"/>
    <property type="match status" value="1"/>
</dbReference>
<evidence type="ECO:0000256" key="2">
    <source>
        <dbReference type="ARBA" id="ARBA00022729"/>
    </source>
</evidence>
<reference evidence="5 6" key="1">
    <citation type="submission" date="2014-06" db="EMBL/GenBank/DDBJ databases">
        <title>Whole Genome Sequences of Three Symbiotic Endozoicomonas Bacteria.</title>
        <authorList>
            <person name="Neave M.J."/>
            <person name="Apprill A."/>
            <person name="Voolstra C.R."/>
        </authorList>
    </citation>
    <scope>NUCLEOTIDE SEQUENCE [LARGE SCALE GENOMIC DNA]</scope>
    <source>
        <strain evidence="5 6">DSM 25634</strain>
    </source>
</reference>
<dbReference type="SUPFAM" id="SSF53850">
    <property type="entry name" value="Periplasmic binding protein-like II"/>
    <property type="match status" value="1"/>
</dbReference>
<comment type="similarity">
    <text evidence="1">Belongs to the bacterial solute-binding protein 1 family.</text>
</comment>
<gene>
    <name evidence="5" type="ORF">GZ78_04890</name>
</gene>
<dbReference type="AlphaFoldDB" id="A0A081NLJ2"/>
<organism evidence="5 6">
    <name type="scientific">Endozoicomonas numazuensis</name>
    <dbReference type="NCBI Taxonomy" id="1137799"/>
    <lineage>
        <taxon>Bacteria</taxon>
        <taxon>Pseudomonadati</taxon>
        <taxon>Pseudomonadota</taxon>
        <taxon>Gammaproteobacteria</taxon>
        <taxon>Oceanospirillales</taxon>
        <taxon>Endozoicomonadaceae</taxon>
        <taxon>Endozoicomonas</taxon>
    </lineage>
</organism>
<dbReference type="GO" id="GO:0046872">
    <property type="term" value="F:metal ion binding"/>
    <property type="evidence" value="ECO:0007669"/>
    <property type="project" value="UniProtKB-KW"/>
</dbReference>
<keyword evidence="6" id="KW-1185">Reference proteome</keyword>
<feature type="chain" id="PRO_5001760986" description="Iron ABC transporter substrate-binding protein" evidence="4">
    <location>
        <begin position="25"/>
        <end position="338"/>
    </location>
</feature>
<dbReference type="Proteomes" id="UP000028073">
    <property type="component" value="Unassembled WGS sequence"/>
</dbReference>
<evidence type="ECO:0000256" key="4">
    <source>
        <dbReference type="SAM" id="SignalP"/>
    </source>
</evidence>
<dbReference type="PANTHER" id="PTHR30006">
    <property type="entry name" value="THIAMINE-BINDING PERIPLASMIC PROTEIN-RELATED"/>
    <property type="match status" value="1"/>
</dbReference>
<dbReference type="RefSeq" id="WP_034833074.1">
    <property type="nucleotide sequence ID" value="NZ_JOKH01000001.1"/>
</dbReference>
<dbReference type="Pfam" id="PF13343">
    <property type="entry name" value="SBP_bac_6"/>
    <property type="match status" value="1"/>
</dbReference>
<dbReference type="EMBL" id="JOKH01000001">
    <property type="protein sequence ID" value="KEQ19315.1"/>
    <property type="molecule type" value="Genomic_DNA"/>
</dbReference>
<keyword evidence="2 4" id="KW-0732">Signal</keyword>
<dbReference type="Gene3D" id="3.40.190.10">
    <property type="entry name" value="Periplasmic binding protein-like II"/>
    <property type="match status" value="2"/>
</dbReference>
<comment type="caution">
    <text evidence="5">The sequence shown here is derived from an EMBL/GenBank/DDBJ whole genome shotgun (WGS) entry which is preliminary data.</text>
</comment>
<keyword evidence="3" id="KW-0479">Metal-binding</keyword>
<protein>
    <recommendedName>
        <fullName evidence="7">Iron ABC transporter substrate-binding protein</fullName>
    </recommendedName>
</protein>
<proteinExistence type="inferred from homology"/>
<dbReference type="STRING" id="1137799.GZ78_04890"/>
<dbReference type="eggNOG" id="COG1840">
    <property type="taxonomic scope" value="Bacteria"/>
</dbReference>
<dbReference type="PIRSF" id="PIRSF002825">
    <property type="entry name" value="CfbpA"/>
    <property type="match status" value="1"/>
</dbReference>
<feature type="signal peptide" evidence="4">
    <location>
        <begin position="1"/>
        <end position="24"/>
    </location>
</feature>
<feature type="binding site" evidence="3">
    <location>
        <position position="223"/>
    </location>
    <ligand>
        <name>Fe cation</name>
        <dbReference type="ChEBI" id="CHEBI:24875"/>
    </ligand>
</feature>
<evidence type="ECO:0000313" key="6">
    <source>
        <dbReference type="Proteomes" id="UP000028073"/>
    </source>
</evidence>